<comment type="similarity">
    <text evidence="1 6">Belongs to the carotenoid oxygenase family.</text>
</comment>
<proteinExistence type="inferred from homology"/>
<protein>
    <recommendedName>
        <fullName evidence="6">Dioxygenase</fullName>
        <ecNumber evidence="6">1.13.11.-</ecNumber>
    </recommendedName>
</protein>
<dbReference type="EC" id="1.13.11.-" evidence="6"/>
<dbReference type="RefSeq" id="WP_160747021.1">
    <property type="nucleotide sequence ID" value="NZ_WTYK01000006.1"/>
</dbReference>
<evidence type="ECO:0000313" key="7">
    <source>
        <dbReference type="EMBL" id="MXP42160.1"/>
    </source>
</evidence>
<dbReference type="OrthoDB" id="6636843at2"/>
<feature type="binding site" evidence="5">
    <location>
        <position position="480"/>
    </location>
    <ligand>
        <name>Fe cation</name>
        <dbReference type="ChEBI" id="CHEBI:24875"/>
        <note>catalytic</note>
    </ligand>
</feature>
<feature type="binding site" evidence="5">
    <location>
        <position position="218"/>
    </location>
    <ligand>
        <name>Fe cation</name>
        <dbReference type="ChEBI" id="CHEBI:24875"/>
        <note>catalytic</note>
    </ligand>
</feature>
<evidence type="ECO:0000256" key="1">
    <source>
        <dbReference type="ARBA" id="ARBA00006787"/>
    </source>
</evidence>
<dbReference type="GO" id="GO:0010436">
    <property type="term" value="F:carotenoid dioxygenase activity"/>
    <property type="evidence" value="ECO:0007669"/>
    <property type="project" value="TreeGrafter"/>
</dbReference>
<evidence type="ECO:0000256" key="2">
    <source>
        <dbReference type="ARBA" id="ARBA00022723"/>
    </source>
</evidence>
<keyword evidence="2 5" id="KW-0479">Metal-binding</keyword>
<dbReference type="GO" id="GO:0046872">
    <property type="term" value="F:metal ion binding"/>
    <property type="evidence" value="ECO:0007669"/>
    <property type="project" value="UniProtKB-KW"/>
</dbReference>
<dbReference type="AlphaFoldDB" id="A0A6I4UTC3"/>
<dbReference type="GO" id="GO:0016121">
    <property type="term" value="P:carotene catabolic process"/>
    <property type="evidence" value="ECO:0007669"/>
    <property type="project" value="TreeGrafter"/>
</dbReference>
<comment type="caution">
    <text evidence="7">The sequence shown here is derived from an EMBL/GenBank/DDBJ whole genome shotgun (WGS) entry which is preliminary data.</text>
</comment>
<evidence type="ECO:0000256" key="5">
    <source>
        <dbReference type="PIRSR" id="PIRSR604294-1"/>
    </source>
</evidence>
<keyword evidence="3 6" id="KW-0560">Oxidoreductase</keyword>
<dbReference type="PANTHER" id="PTHR10543">
    <property type="entry name" value="BETA-CAROTENE DIOXYGENASE"/>
    <property type="match status" value="1"/>
</dbReference>
<evidence type="ECO:0000256" key="3">
    <source>
        <dbReference type="ARBA" id="ARBA00023002"/>
    </source>
</evidence>
<comment type="cofactor">
    <cofactor evidence="5 6">
        <name>Fe(2+)</name>
        <dbReference type="ChEBI" id="CHEBI:29033"/>
    </cofactor>
    <text evidence="5 6">Binds 1 Fe(2+) ion per subunit.</text>
</comment>
<dbReference type="InterPro" id="IPR004294">
    <property type="entry name" value="Carotenoid_Oase"/>
</dbReference>
<dbReference type="Pfam" id="PF03055">
    <property type="entry name" value="RPE65"/>
    <property type="match status" value="1"/>
</dbReference>
<reference evidence="7 8" key="1">
    <citation type="submission" date="2019-12" db="EMBL/GenBank/DDBJ databases">
        <title>Genomic-based taxomic classification of the family Erythrobacteraceae.</title>
        <authorList>
            <person name="Xu L."/>
        </authorList>
    </citation>
    <scope>NUCLEOTIDE SEQUENCE [LARGE SCALE GENOMIC DNA]</scope>
    <source>
        <strain evidence="7 8">MCCC 1K02066</strain>
    </source>
</reference>
<keyword evidence="4 5" id="KW-0408">Iron</keyword>
<dbReference type="EMBL" id="WTYK01000006">
    <property type="protein sequence ID" value="MXP42160.1"/>
    <property type="molecule type" value="Genomic_DNA"/>
</dbReference>
<dbReference type="PANTHER" id="PTHR10543:SF89">
    <property type="entry name" value="CAROTENOID 9,10(9',10')-CLEAVAGE DIOXYGENASE 1"/>
    <property type="match status" value="1"/>
</dbReference>
<accession>A0A6I4UTC3</accession>
<keyword evidence="6" id="KW-0223">Dioxygenase</keyword>
<name>A0A6I4UTC3_9SPHN</name>
<feature type="binding site" evidence="5">
    <location>
        <position position="283"/>
    </location>
    <ligand>
        <name>Fe cation</name>
        <dbReference type="ChEBI" id="CHEBI:24875"/>
        <note>catalytic</note>
    </ligand>
</feature>
<feature type="binding site" evidence="5">
    <location>
        <position position="167"/>
    </location>
    <ligand>
        <name>Fe cation</name>
        <dbReference type="ChEBI" id="CHEBI:24875"/>
        <note>catalytic</note>
    </ligand>
</feature>
<dbReference type="Proteomes" id="UP000469159">
    <property type="component" value="Unassembled WGS sequence"/>
</dbReference>
<keyword evidence="8" id="KW-1185">Reference proteome</keyword>
<evidence type="ECO:0000256" key="4">
    <source>
        <dbReference type="ARBA" id="ARBA00023004"/>
    </source>
</evidence>
<evidence type="ECO:0000256" key="6">
    <source>
        <dbReference type="RuleBase" id="RU364048"/>
    </source>
</evidence>
<organism evidence="7 8">
    <name type="scientific">Croceibacterium soli</name>
    <dbReference type="NCBI Taxonomy" id="1739690"/>
    <lineage>
        <taxon>Bacteria</taxon>
        <taxon>Pseudomonadati</taxon>
        <taxon>Pseudomonadota</taxon>
        <taxon>Alphaproteobacteria</taxon>
        <taxon>Sphingomonadales</taxon>
        <taxon>Erythrobacteraceae</taxon>
        <taxon>Croceibacterium</taxon>
    </lineage>
</organism>
<sequence>MGAFPQTIHFIGSNTPRRLEISVRNLDVEGQIPREIEGAFFRAVPDSAHTPMFEDDIALNADGMVARFNFENGAVDYDIRYVETERYKAEKKARRALFGRYRNPFTDDPSVQGVDRTVANTTPVWHGGRLFMTKEDGRGYEINPHTLETAGKWDYYGALRSETFTAHPRIDPETGEMFFFGYEAGGLCSLDVAYGIADKDGNLTSEQWFEQPYCATIHDFVITGKYAIFPIFPTLADLERLKAGGPHWAHHQDLESWIGIMPRYGKVSEMKWIKGPPGVSSFHQVNAYDDGDLVHIDLCLTETNAFGFMREAGGIDKPQQEIQGALTRWTIDMSQADPQIHERPLGPPGDLPRLADADQGRPYSHAWYLSMNPQGGPPMPGGPVGANFNALLRIEVGNGRLELMGVPPGAAISEPAHVPSSEPGHDGWLLSVIDIPNHPDPSQQVPGDYTSELWIINAGEVAKGPVAKVRTGLPLRSQVHGTWVSREKLNASKLQA</sequence>
<evidence type="ECO:0000313" key="8">
    <source>
        <dbReference type="Proteomes" id="UP000469159"/>
    </source>
</evidence>
<gene>
    <name evidence="7" type="ORF">GRI75_10960</name>
</gene>